<dbReference type="PROSITE" id="PS50011">
    <property type="entry name" value="PROTEIN_KINASE_DOM"/>
    <property type="match status" value="1"/>
</dbReference>
<dbReference type="Gene3D" id="1.10.510.10">
    <property type="entry name" value="Transferase(Phosphotransferase) domain 1"/>
    <property type="match status" value="1"/>
</dbReference>
<accession>D8SU38</accession>
<dbReference type="KEGG" id="smo:SELMODRAFT_425734"/>
<dbReference type="SUPFAM" id="SSF56112">
    <property type="entry name" value="Protein kinase-like (PK-like)"/>
    <property type="match status" value="1"/>
</dbReference>
<dbReference type="GO" id="GO:0005524">
    <property type="term" value="F:ATP binding"/>
    <property type="evidence" value="ECO:0007669"/>
    <property type="project" value="InterPro"/>
</dbReference>
<evidence type="ECO:0000259" key="1">
    <source>
        <dbReference type="PROSITE" id="PS50011"/>
    </source>
</evidence>
<keyword evidence="3" id="KW-1185">Reference proteome</keyword>
<dbReference type="Proteomes" id="UP000001514">
    <property type="component" value="Unassembled WGS sequence"/>
</dbReference>
<sequence length="372" mass="40882">MVPAPVSLVGLLVSQLKLDLELWSLRTGRSFQAMDLALSRFEALANMDKLLLAFEWEAIVTWVTDELAFAHRTLQPLSLVDPKSAAVFTRKLDAIILSFFPAVCKQQLRIQALAISQGEIVLQRQLGSGGQGSVYLGQWQRHGKVAVKCFRSPSLWRTEVKALALLQSRTSAHILHPYGVLDGSIVFPVMECHLQKLIDDVPTIPEPERLKWSYRFLSILVQAAKGVATMHSHGIPHRDLKPDNILILDAVGICLAKVADMGHAKIGFHSGPNSGGTSHLFYTPPELRQPKGGATGMKPWYSKQSFDCYALGAVVKSCINTGIFECHPRATDHLKSIVEDCCQAAPGGRPSAKDVVARLTEVLKAYFLEIEG</sequence>
<dbReference type="SMART" id="SM00220">
    <property type="entry name" value="S_TKc"/>
    <property type="match status" value="1"/>
</dbReference>
<feature type="domain" description="Protein kinase" evidence="1">
    <location>
        <begin position="120"/>
        <end position="367"/>
    </location>
</feature>
<dbReference type="eggNOG" id="KOG0661">
    <property type="taxonomic scope" value="Eukaryota"/>
</dbReference>
<reference evidence="2 3" key="1">
    <citation type="journal article" date="2011" name="Science">
        <title>The Selaginella genome identifies genetic changes associated with the evolution of vascular plants.</title>
        <authorList>
            <person name="Banks J.A."/>
            <person name="Nishiyama T."/>
            <person name="Hasebe M."/>
            <person name="Bowman J.L."/>
            <person name="Gribskov M."/>
            <person name="dePamphilis C."/>
            <person name="Albert V.A."/>
            <person name="Aono N."/>
            <person name="Aoyama T."/>
            <person name="Ambrose B.A."/>
            <person name="Ashton N.W."/>
            <person name="Axtell M.J."/>
            <person name="Barker E."/>
            <person name="Barker M.S."/>
            <person name="Bennetzen J.L."/>
            <person name="Bonawitz N.D."/>
            <person name="Chapple C."/>
            <person name="Cheng C."/>
            <person name="Correa L.G."/>
            <person name="Dacre M."/>
            <person name="DeBarry J."/>
            <person name="Dreyer I."/>
            <person name="Elias M."/>
            <person name="Engstrom E.M."/>
            <person name="Estelle M."/>
            <person name="Feng L."/>
            <person name="Finet C."/>
            <person name="Floyd S.K."/>
            <person name="Frommer W.B."/>
            <person name="Fujita T."/>
            <person name="Gramzow L."/>
            <person name="Gutensohn M."/>
            <person name="Harholt J."/>
            <person name="Hattori M."/>
            <person name="Heyl A."/>
            <person name="Hirai T."/>
            <person name="Hiwatashi Y."/>
            <person name="Ishikawa M."/>
            <person name="Iwata M."/>
            <person name="Karol K.G."/>
            <person name="Koehler B."/>
            <person name="Kolukisaoglu U."/>
            <person name="Kubo M."/>
            <person name="Kurata T."/>
            <person name="Lalonde S."/>
            <person name="Li K."/>
            <person name="Li Y."/>
            <person name="Litt A."/>
            <person name="Lyons E."/>
            <person name="Manning G."/>
            <person name="Maruyama T."/>
            <person name="Michael T.P."/>
            <person name="Mikami K."/>
            <person name="Miyazaki S."/>
            <person name="Morinaga S."/>
            <person name="Murata T."/>
            <person name="Mueller-Roeber B."/>
            <person name="Nelson D.R."/>
            <person name="Obara M."/>
            <person name="Oguri Y."/>
            <person name="Olmstead R.G."/>
            <person name="Onodera N."/>
            <person name="Petersen B.L."/>
            <person name="Pils B."/>
            <person name="Prigge M."/>
            <person name="Rensing S.A."/>
            <person name="Riano-Pachon D.M."/>
            <person name="Roberts A.W."/>
            <person name="Sato Y."/>
            <person name="Scheller H.V."/>
            <person name="Schulz B."/>
            <person name="Schulz C."/>
            <person name="Shakirov E.V."/>
            <person name="Shibagaki N."/>
            <person name="Shinohara N."/>
            <person name="Shippen D.E."/>
            <person name="Soerensen I."/>
            <person name="Sotooka R."/>
            <person name="Sugimoto N."/>
            <person name="Sugita M."/>
            <person name="Sumikawa N."/>
            <person name="Tanurdzic M."/>
            <person name="Theissen G."/>
            <person name="Ulvskov P."/>
            <person name="Wakazuki S."/>
            <person name="Weng J.K."/>
            <person name="Willats W.W."/>
            <person name="Wipf D."/>
            <person name="Wolf P.G."/>
            <person name="Yang L."/>
            <person name="Zimmer A.D."/>
            <person name="Zhu Q."/>
            <person name="Mitros T."/>
            <person name="Hellsten U."/>
            <person name="Loque D."/>
            <person name="Otillar R."/>
            <person name="Salamov A."/>
            <person name="Schmutz J."/>
            <person name="Shapiro H."/>
            <person name="Lindquist E."/>
            <person name="Lucas S."/>
            <person name="Rokhsar D."/>
            <person name="Grigoriev I.V."/>
        </authorList>
    </citation>
    <scope>NUCLEOTIDE SEQUENCE [LARGE SCALE GENOMIC DNA]</scope>
</reference>
<dbReference type="PANTHER" id="PTHR44329:SF260">
    <property type="entry name" value="PROTEIN KINASE DOMAIN-CONTAINING PROTEIN"/>
    <property type="match status" value="1"/>
</dbReference>
<dbReference type="Pfam" id="PF00069">
    <property type="entry name" value="Pkinase"/>
    <property type="match status" value="1"/>
</dbReference>
<dbReference type="InParanoid" id="D8SU38"/>
<dbReference type="AlphaFoldDB" id="D8SU38"/>
<evidence type="ECO:0000313" key="2">
    <source>
        <dbReference type="EMBL" id="EFJ12127.1"/>
    </source>
</evidence>
<gene>
    <name evidence="2" type="ORF">SELMODRAFT_425734</name>
</gene>
<dbReference type="InterPro" id="IPR051681">
    <property type="entry name" value="Ser/Thr_Kinases-Pseudokinases"/>
</dbReference>
<protein>
    <recommendedName>
        <fullName evidence="1">Protein kinase domain-containing protein</fullName>
    </recommendedName>
</protein>
<name>D8SU38_SELML</name>
<dbReference type="Gramene" id="EFJ12127">
    <property type="protein sequence ID" value="EFJ12127"/>
    <property type="gene ID" value="SELMODRAFT_425734"/>
</dbReference>
<dbReference type="STRING" id="88036.D8SU38"/>
<dbReference type="InterPro" id="IPR008271">
    <property type="entry name" value="Ser/Thr_kinase_AS"/>
</dbReference>
<dbReference type="InterPro" id="IPR011009">
    <property type="entry name" value="Kinase-like_dom_sf"/>
</dbReference>
<dbReference type="GO" id="GO:0004674">
    <property type="term" value="F:protein serine/threonine kinase activity"/>
    <property type="evidence" value="ECO:0000318"/>
    <property type="project" value="GO_Central"/>
</dbReference>
<organism evidence="3">
    <name type="scientific">Selaginella moellendorffii</name>
    <name type="common">Spikemoss</name>
    <dbReference type="NCBI Taxonomy" id="88036"/>
    <lineage>
        <taxon>Eukaryota</taxon>
        <taxon>Viridiplantae</taxon>
        <taxon>Streptophyta</taxon>
        <taxon>Embryophyta</taxon>
        <taxon>Tracheophyta</taxon>
        <taxon>Lycopodiopsida</taxon>
        <taxon>Selaginellales</taxon>
        <taxon>Selaginellaceae</taxon>
        <taxon>Selaginella</taxon>
    </lineage>
</organism>
<dbReference type="HOGENOM" id="CLU_744743_0_0_1"/>
<dbReference type="PANTHER" id="PTHR44329">
    <property type="entry name" value="SERINE/THREONINE-PROTEIN KINASE TNNI3K-RELATED"/>
    <property type="match status" value="1"/>
</dbReference>
<evidence type="ECO:0000313" key="3">
    <source>
        <dbReference type="Proteomes" id="UP000001514"/>
    </source>
</evidence>
<dbReference type="PROSITE" id="PS00108">
    <property type="entry name" value="PROTEIN_KINASE_ST"/>
    <property type="match status" value="1"/>
</dbReference>
<dbReference type="GO" id="GO:0007165">
    <property type="term" value="P:signal transduction"/>
    <property type="evidence" value="ECO:0000318"/>
    <property type="project" value="GO_Central"/>
</dbReference>
<proteinExistence type="predicted"/>
<dbReference type="InterPro" id="IPR000719">
    <property type="entry name" value="Prot_kinase_dom"/>
</dbReference>
<dbReference type="EMBL" id="GL377641">
    <property type="protein sequence ID" value="EFJ12127.1"/>
    <property type="molecule type" value="Genomic_DNA"/>
</dbReference>
<dbReference type="CDD" id="cd00180">
    <property type="entry name" value="PKc"/>
    <property type="match status" value="1"/>
</dbReference>